<evidence type="ECO:0000256" key="2">
    <source>
        <dbReference type="ARBA" id="ARBA00009045"/>
    </source>
</evidence>
<dbReference type="InterPro" id="IPR051512">
    <property type="entry name" value="Inactive_Rhomboid"/>
</dbReference>
<comment type="similarity">
    <text evidence="2">Belongs to the peptidase S54 family.</text>
</comment>
<dbReference type="InterPro" id="IPR035952">
    <property type="entry name" value="Rhomboid-like_sf"/>
</dbReference>
<feature type="region of interest" description="Disordered" evidence="7">
    <location>
        <begin position="1"/>
        <end position="41"/>
    </location>
</feature>
<feature type="transmembrane region" description="Helical" evidence="8">
    <location>
        <begin position="529"/>
        <end position="554"/>
    </location>
</feature>
<dbReference type="AlphaFoldDB" id="A0A813W524"/>
<feature type="transmembrane region" description="Helical" evidence="8">
    <location>
        <begin position="650"/>
        <end position="669"/>
    </location>
</feature>
<protein>
    <recommendedName>
        <fullName evidence="9">Peptidase S54 rhomboid domain-containing protein</fullName>
    </recommendedName>
</protein>
<feature type="domain" description="Peptidase S54 rhomboid" evidence="9">
    <location>
        <begin position="524"/>
        <end position="664"/>
    </location>
</feature>
<dbReference type="GO" id="GO:0004252">
    <property type="term" value="F:serine-type endopeptidase activity"/>
    <property type="evidence" value="ECO:0007669"/>
    <property type="project" value="InterPro"/>
</dbReference>
<dbReference type="GO" id="GO:0042058">
    <property type="term" value="P:regulation of epidermal growth factor receptor signaling pathway"/>
    <property type="evidence" value="ECO:0007669"/>
    <property type="project" value="TreeGrafter"/>
</dbReference>
<keyword evidence="4" id="KW-0256">Endoplasmic reticulum</keyword>
<evidence type="ECO:0000313" key="10">
    <source>
        <dbReference type="EMBL" id="CAF0850924.1"/>
    </source>
</evidence>
<accession>A0A813W524</accession>
<organism evidence="10 12">
    <name type="scientific">Didymodactylos carnosus</name>
    <dbReference type="NCBI Taxonomy" id="1234261"/>
    <lineage>
        <taxon>Eukaryota</taxon>
        <taxon>Metazoa</taxon>
        <taxon>Spiralia</taxon>
        <taxon>Gnathifera</taxon>
        <taxon>Rotifera</taxon>
        <taxon>Eurotatoria</taxon>
        <taxon>Bdelloidea</taxon>
        <taxon>Philodinida</taxon>
        <taxon>Philodinidae</taxon>
        <taxon>Didymodactylos</taxon>
    </lineage>
</organism>
<dbReference type="PANTHER" id="PTHR45965">
    <property type="entry name" value="INACTIVE RHOMBOID PROTEIN"/>
    <property type="match status" value="1"/>
</dbReference>
<proteinExistence type="inferred from homology"/>
<comment type="caution">
    <text evidence="10">The sequence shown here is derived from an EMBL/GenBank/DDBJ whole genome shotgun (WGS) entry which is preliminary data.</text>
</comment>
<evidence type="ECO:0000313" key="12">
    <source>
        <dbReference type="Proteomes" id="UP000663829"/>
    </source>
</evidence>
<evidence type="ECO:0000256" key="8">
    <source>
        <dbReference type="SAM" id="Phobius"/>
    </source>
</evidence>
<name>A0A813W524_9BILA</name>
<dbReference type="Proteomes" id="UP000681722">
    <property type="component" value="Unassembled WGS sequence"/>
</dbReference>
<dbReference type="EMBL" id="CAJOBC010000915">
    <property type="protein sequence ID" value="CAF3638556.1"/>
    <property type="molecule type" value="Genomic_DNA"/>
</dbReference>
<evidence type="ECO:0000256" key="1">
    <source>
        <dbReference type="ARBA" id="ARBA00004477"/>
    </source>
</evidence>
<keyword evidence="3 8" id="KW-0812">Transmembrane</keyword>
<feature type="transmembrane region" description="Helical" evidence="8">
    <location>
        <begin position="676"/>
        <end position="700"/>
    </location>
</feature>
<evidence type="ECO:0000256" key="7">
    <source>
        <dbReference type="SAM" id="MobiDB-lite"/>
    </source>
</evidence>
<dbReference type="Proteomes" id="UP000663829">
    <property type="component" value="Unassembled WGS sequence"/>
</dbReference>
<dbReference type="GO" id="GO:0050708">
    <property type="term" value="P:regulation of protein secretion"/>
    <property type="evidence" value="ECO:0007669"/>
    <property type="project" value="TreeGrafter"/>
</dbReference>
<reference evidence="10" key="1">
    <citation type="submission" date="2021-02" db="EMBL/GenBank/DDBJ databases">
        <authorList>
            <person name="Nowell W R."/>
        </authorList>
    </citation>
    <scope>NUCLEOTIDE SEQUENCE</scope>
</reference>
<dbReference type="Pfam" id="PF01694">
    <property type="entry name" value="Rhomboid"/>
    <property type="match status" value="1"/>
</dbReference>
<evidence type="ECO:0000256" key="3">
    <source>
        <dbReference type="ARBA" id="ARBA00022692"/>
    </source>
</evidence>
<dbReference type="GO" id="GO:0005789">
    <property type="term" value="C:endoplasmic reticulum membrane"/>
    <property type="evidence" value="ECO:0007669"/>
    <property type="project" value="UniProtKB-SubCell"/>
</dbReference>
<keyword evidence="5 8" id="KW-1133">Transmembrane helix</keyword>
<evidence type="ECO:0000256" key="6">
    <source>
        <dbReference type="ARBA" id="ARBA00023136"/>
    </source>
</evidence>
<sequence length="726" mass="82651">MLHPSAAGNAVTSKRMKKRHSSQTPPSPFAKNMPALRSRRAVSEQVNLHDRVMQLNQSPVLSASAAPAIHKDNWQQRRYNFLSKNKMFGAELKDELVGQMMNEQGSDIEQRPMVSSSQIPLSGSMDSDGSNIKRESIIGMAVSSVRNLLTQEEDDDLIRNEIGVSTSGTGLQSINETPIDEFDHGQSICSTCTQTENDLHQATTTKRNSLAYTIIVPSKRYNEQFEFILKRQPFRYFYLRYKKAHQEKKLIISEPYTSHRPYFTYWVTFVQTLVCAISLIVYGYAPLTSTQSNNSSLTEQQKFDLTSNPWFGPHPADLIRLGAKYTPCMRSHREVKNKYNKQENLESLSGCCIDNKSNQCMQTLEDQCLERSNLKWYKAPITYTKDKKLNENRILYPAVCGLTPEICVKQFVSNVPRTEENSWPSTSVDSKSLKWSLNATRWPICLQIDKERINHNISKYPHISCQNIANPCCVGILGDCVLTSREDCRHRRGIYHPHAHLCSQVDCIQSTCGMLEFFIIRTPDQVYRFWTVIFIHAGYRKTLIHLVITIIFQYTIMRHLEKLAGCIRVMIIYVVAGFAGSLASALFLRDSIQVGPGGGQLAILACYLSELFLGWKDLKRPWIPFFKITVCLLLLFTVGLLPLVDNYSQCFGFLFGFLLNMIVFPDFNLPKNVRRLVAICISLAITIGSFITLIVLFYALPFTCKSCKYFSCPFWSVCGGEKRDLV</sequence>
<dbReference type="OrthoDB" id="2146116at2759"/>
<evidence type="ECO:0000256" key="4">
    <source>
        <dbReference type="ARBA" id="ARBA00022824"/>
    </source>
</evidence>
<evidence type="ECO:0000259" key="9">
    <source>
        <dbReference type="Pfam" id="PF01694"/>
    </source>
</evidence>
<dbReference type="SUPFAM" id="SSF144091">
    <property type="entry name" value="Rhomboid-like"/>
    <property type="match status" value="1"/>
</dbReference>
<gene>
    <name evidence="10" type="ORF">GPM918_LOCUS6067</name>
    <name evidence="11" type="ORF">SRO942_LOCUS6067</name>
</gene>
<evidence type="ECO:0000313" key="11">
    <source>
        <dbReference type="EMBL" id="CAF3638556.1"/>
    </source>
</evidence>
<dbReference type="InterPro" id="IPR022764">
    <property type="entry name" value="Peptidase_S54_rhomboid_dom"/>
</dbReference>
<evidence type="ECO:0000256" key="5">
    <source>
        <dbReference type="ARBA" id="ARBA00022989"/>
    </source>
</evidence>
<dbReference type="EMBL" id="CAJNOQ010000915">
    <property type="protein sequence ID" value="CAF0850924.1"/>
    <property type="molecule type" value="Genomic_DNA"/>
</dbReference>
<keyword evidence="6 8" id="KW-0472">Membrane</keyword>
<comment type="subcellular location">
    <subcellularLocation>
        <location evidence="1">Endoplasmic reticulum membrane</location>
        <topology evidence="1">Multi-pass membrane protein</topology>
    </subcellularLocation>
</comment>
<feature type="transmembrane region" description="Helical" evidence="8">
    <location>
        <begin position="625"/>
        <end position="644"/>
    </location>
</feature>
<feature type="transmembrane region" description="Helical" evidence="8">
    <location>
        <begin position="566"/>
        <end position="588"/>
    </location>
</feature>
<keyword evidence="12" id="KW-1185">Reference proteome</keyword>
<feature type="region of interest" description="Disordered" evidence="7">
    <location>
        <begin position="108"/>
        <end position="128"/>
    </location>
</feature>
<dbReference type="PANTHER" id="PTHR45965:SF3">
    <property type="entry name" value="INACTIVE RHOMBOID PROTEIN 1"/>
    <property type="match status" value="1"/>
</dbReference>
<dbReference type="Gene3D" id="1.20.1540.10">
    <property type="entry name" value="Rhomboid-like"/>
    <property type="match status" value="1"/>
</dbReference>